<dbReference type="PROSITE" id="PS51722">
    <property type="entry name" value="G_TR_2"/>
    <property type="match status" value="1"/>
</dbReference>
<keyword evidence="11" id="KW-1185">Reference proteome</keyword>
<keyword evidence="6" id="KW-0342">GTP-binding</keyword>
<keyword evidence="4" id="KW-0547">Nucleotide-binding</keyword>
<evidence type="ECO:0000256" key="7">
    <source>
        <dbReference type="ARBA" id="ARBA00025526"/>
    </source>
</evidence>
<keyword evidence="10" id="KW-0251">Elongation factor</keyword>
<dbReference type="InterPro" id="IPR031157">
    <property type="entry name" value="G_TR_CS"/>
</dbReference>
<dbReference type="Proteomes" id="UP000657421">
    <property type="component" value="Unassembled WGS sequence"/>
</dbReference>
<dbReference type="GO" id="GO:0003746">
    <property type="term" value="F:translation elongation factor activity"/>
    <property type="evidence" value="ECO:0007669"/>
    <property type="project" value="UniProtKB-KW"/>
</dbReference>
<gene>
    <name evidence="10" type="primary">selB</name>
    <name evidence="10" type="ORF">H8716_10040</name>
</gene>
<dbReference type="InterPro" id="IPR009000">
    <property type="entry name" value="Transl_B-barrel_sf"/>
</dbReference>
<dbReference type="Gene3D" id="1.10.10.2770">
    <property type="match status" value="1"/>
</dbReference>
<dbReference type="InterPro" id="IPR000795">
    <property type="entry name" value="T_Tr_GTP-bd_dom"/>
</dbReference>
<dbReference type="CDD" id="cd04171">
    <property type="entry name" value="SelB"/>
    <property type="match status" value="1"/>
</dbReference>
<comment type="subcellular location">
    <subcellularLocation>
        <location evidence="1">Cytoplasm</location>
    </subcellularLocation>
</comment>
<dbReference type="SUPFAM" id="SSF52540">
    <property type="entry name" value="P-loop containing nucleoside triphosphate hydrolases"/>
    <property type="match status" value="1"/>
</dbReference>
<dbReference type="SUPFAM" id="SSF50465">
    <property type="entry name" value="EF-Tu/eEF-1alpha/eIF2-gamma C-terminal domain"/>
    <property type="match status" value="1"/>
</dbReference>
<dbReference type="InterPro" id="IPR027417">
    <property type="entry name" value="P-loop_NTPase"/>
</dbReference>
<dbReference type="Pfam" id="PF03144">
    <property type="entry name" value="GTP_EFTU_D2"/>
    <property type="match status" value="1"/>
</dbReference>
<proteinExistence type="predicted"/>
<dbReference type="InterPro" id="IPR015190">
    <property type="entry name" value="Elong_fac_SelB-wing-hlx_typ-2"/>
</dbReference>
<name>A0ABR7NCH2_9FIRM</name>
<dbReference type="Pfam" id="PF00009">
    <property type="entry name" value="GTP_EFTU"/>
    <property type="match status" value="1"/>
</dbReference>
<dbReference type="InterPro" id="IPR005225">
    <property type="entry name" value="Small_GTP-bd"/>
</dbReference>
<organism evidence="10 11">
    <name type="scientific">Jingyaoa shaoxingensis</name>
    <dbReference type="NCBI Taxonomy" id="2763671"/>
    <lineage>
        <taxon>Bacteria</taxon>
        <taxon>Bacillati</taxon>
        <taxon>Bacillota</taxon>
        <taxon>Clostridia</taxon>
        <taxon>Lachnospirales</taxon>
        <taxon>Lachnospiraceae</taxon>
        <taxon>Jingyaoa</taxon>
    </lineage>
</organism>
<accession>A0ABR7NCH2</accession>
<feature type="domain" description="Tr-type G" evidence="9">
    <location>
        <begin position="1"/>
        <end position="172"/>
    </location>
</feature>
<dbReference type="SUPFAM" id="SSF50447">
    <property type="entry name" value="Translation proteins"/>
    <property type="match status" value="1"/>
</dbReference>
<dbReference type="SUPFAM" id="SSF46785">
    <property type="entry name" value="Winged helix' DNA-binding domain"/>
    <property type="match status" value="1"/>
</dbReference>
<dbReference type="Pfam" id="PF09107">
    <property type="entry name" value="WHD_3rd_SelB"/>
    <property type="match status" value="1"/>
</dbReference>
<evidence type="ECO:0000256" key="5">
    <source>
        <dbReference type="ARBA" id="ARBA00022917"/>
    </source>
</evidence>
<dbReference type="NCBIfam" id="TIGR00231">
    <property type="entry name" value="small_GTP"/>
    <property type="match status" value="1"/>
</dbReference>
<dbReference type="InterPro" id="IPR036388">
    <property type="entry name" value="WH-like_DNA-bd_sf"/>
</dbReference>
<keyword evidence="5" id="KW-0648">Protein biosynthesis</keyword>
<dbReference type="Pfam" id="PF09106">
    <property type="entry name" value="WHD_2nd_SelB"/>
    <property type="match status" value="1"/>
</dbReference>
<comment type="function">
    <text evidence="7">Translation factor necessary for the incorporation of selenocysteine into proteins. It probably replaces EF-Tu for the insertion of selenocysteine directed by the UGA codon. SelB binds GTP and GDP.</text>
</comment>
<dbReference type="PRINTS" id="PR00315">
    <property type="entry name" value="ELONGATNFCT"/>
</dbReference>
<sequence length="637" mass="72488">MKHIIIGTAGHIDHGKTTLIKALTGCNTDRWKEEQERGITIDLGFAFFDLPNGDRAGIVDVPGHEKFIHNMVAGVVGMDMVLLVIAADEGIMPQTKEHMDILHLLGIQKCIVVLNKMDLVDEEWLELMEEEVRDQLQDTFLKDAPVVKVSSVTGEGLKELTDAIVKMETSEVQEKEIHTIPRLPIDRVFTISGFGTIVTGTLISGIIRKDDTLQLYPWNAPCKVRNIQVHGKNVDECSAGQRVAVNLTGIKKEDISRGDVLASPNSMKGTTLLDVKLKILKDSNRIVKNRSRLHLFTGTSEVLCRAILLDRDELKAGEECFAQLRLEQELALRKGDRFVVRFYSPMETIGGGEVLEPNPKAKRRFKEAALEELRRKEAGSSVDVVQMHVKSHRDTLITITELAKLTALSEEEIRQDVSELEDGSEALVFPMKKDTYVWMRDDELYLQDQIKAELKKYHHKFPYRHGIKKAEIQTKYMKKIKPVVAAKIFEHWETEESIISSGEYLHLPEFEILKDARYEGCRKLLLNSFEKAEYQFIKLSETDVEKEYADMGEDILLLLREENQVVRLSEDAYTVKSLLETAAEKIREVVQQQPVITISEVRDLFSTSRKNAKLILEYTDGQRITRNTGAESEWKAY</sequence>
<protein>
    <recommendedName>
        <fullName evidence="2">Selenocysteine-specific elongation factor</fullName>
    </recommendedName>
    <alternativeName>
        <fullName evidence="8">SelB translation factor</fullName>
    </alternativeName>
</protein>
<dbReference type="InterPro" id="IPR050055">
    <property type="entry name" value="EF-Tu_GTPase"/>
</dbReference>
<dbReference type="CDD" id="cd03696">
    <property type="entry name" value="SelB_II"/>
    <property type="match status" value="1"/>
</dbReference>
<dbReference type="Gene3D" id="2.40.30.10">
    <property type="entry name" value="Translation factors"/>
    <property type="match status" value="1"/>
</dbReference>
<dbReference type="PANTHER" id="PTHR43721">
    <property type="entry name" value="ELONGATION FACTOR TU-RELATED"/>
    <property type="match status" value="1"/>
</dbReference>
<evidence type="ECO:0000256" key="3">
    <source>
        <dbReference type="ARBA" id="ARBA00022490"/>
    </source>
</evidence>
<dbReference type="EMBL" id="JACRSZ010000009">
    <property type="protein sequence ID" value="MBC8573418.1"/>
    <property type="molecule type" value="Genomic_DNA"/>
</dbReference>
<dbReference type="InterPro" id="IPR004535">
    <property type="entry name" value="Transl_elong_SelB"/>
</dbReference>
<dbReference type="InterPro" id="IPR009001">
    <property type="entry name" value="Transl_elong_EF1A/Init_IF2_C"/>
</dbReference>
<dbReference type="Gene3D" id="3.40.50.300">
    <property type="entry name" value="P-loop containing nucleotide triphosphate hydrolases"/>
    <property type="match status" value="1"/>
</dbReference>
<comment type="caution">
    <text evidence="10">The sequence shown here is derived from an EMBL/GenBank/DDBJ whole genome shotgun (WGS) entry which is preliminary data.</text>
</comment>
<dbReference type="Gene3D" id="1.10.10.10">
    <property type="entry name" value="Winged helix-like DNA-binding domain superfamily/Winged helix DNA-binding domain"/>
    <property type="match status" value="1"/>
</dbReference>
<dbReference type="InterPro" id="IPR015191">
    <property type="entry name" value="SelB_WHD4"/>
</dbReference>
<evidence type="ECO:0000256" key="4">
    <source>
        <dbReference type="ARBA" id="ARBA00022741"/>
    </source>
</evidence>
<dbReference type="PROSITE" id="PS00301">
    <property type="entry name" value="G_TR_1"/>
    <property type="match status" value="1"/>
</dbReference>
<reference evidence="10 11" key="1">
    <citation type="submission" date="2020-08" db="EMBL/GenBank/DDBJ databases">
        <title>Genome public.</title>
        <authorList>
            <person name="Liu C."/>
            <person name="Sun Q."/>
        </authorList>
    </citation>
    <scope>NUCLEOTIDE SEQUENCE [LARGE SCALE GENOMIC DNA]</scope>
    <source>
        <strain evidence="10 11">NSJ-46</strain>
    </source>
</reference>
<dbReference type="PANTHER" id="PTHR43721:SF22">
    <property type="entry name" value="ELONGATION FACTOR TU, MITOCHONDRIAL"/>
    <property type="match status" value="1"/>
</dbReference>
<dbReference type="RefSeq" id="WP_249308619.1">
    <property type="nucleotide sequence ID" value="NZ_JACRSZ010000009.1"/>
</dbReference>
<evidence type="ECO:0000256" key="2">
    <source>
        <dbReference type="ARBA" id="ARBA00015953"/>
    </source>
</evidence>
<evidence type="ECO:0000256" key="8">
    <source>
        <dbReference type="ARBA" id="ARBA00031615"/>
    </source>
</evidence>
<dbReference type="InterPro" id="IPR004161">
    <property type="entry name" value="EFTu-like_2"/>
</dbReference>
<dbReference type="InterPro" id="IPR057335">
    <property type="entry name" value="Beta-barrel_SelB"/>
</dbReference>
<evidence type="ECO:0000313" key="11">
    <source>
        <dbReference type="Proteomes" id="UP000657421"/>
    </source>
</evidence>
<keyword evidence="3" id="KW-0963">Cytoplasm</keyword>
<dbReference type="CDD" id="cd15491">
    <property type="entry name" value="selB_III"/>
    <property type="match status" value="1"/>
</dbReference>
<evidence type="ECO:0000313" key="10">
    <source>
        <dbReference type="EMBL" id="MBC8573418.1"/>
    </source>
</evidence>
<evidence type="ECO:0000256" key="1">
    <source>
        <dbReference type="ARBA" id="ARBA00004496"/>
    </source>
</evidence>
<dbReference type="Pfam" id="PF25461">
    <property type="entry name" value="Beta-barrel_SelB"/>
    <property type="match status" value="1"/>
</dbReference>
<evidence type="ECO:0000259" key="9">
    <source>
        <dbReference type="PROSITE" id="PS51722"/>
    </source>
</evidence>
<dbReference type="InterPro" id="IPR036390">
    <property type="entry name" value="WH_DNA-bd_sf"/>
</dbReference>
<evidence type="ECO:0000256" key="6">
    <source>
        <dbReference type="ARBA" id="ARBA00023134"/>
    </source>
</evidence>
<dbReference type="NCBIfam" id="TIGR00475">
    <property type="entry name" value="selB"/>
    <property type="match status" value="1"/>
</dbReference>